<gene>
    <name evidence="1" type="ORF">FME95_10790</name>
</gene>
<reference evidence="1 2" key="1">
    <citation type="submission" date="2019-07" db="EMBL/GenBank/DDBJ databases">
        <title>Reinekea sp. strain SSH23 genome sequencing and assembly.</title>
        <authorList>
            <person name="Kim I."/>
        </authorList>
    </citation>
    <scope>NUCLEOTIDE SEQUENCE [LARGE SCALE GENOMIC DNA]</scope>
    <source>
        <strain evidence="1 2">SSH23</strain>
    </source>
</reference>
<dbReference type="OrthoDB" id="5700798at2"/>
<sequence length="521" mass="55542">MTYLKLNSALLAASVALVGCGAESGGSSSRLTLANPIADIELDRGNELDYSIPSDVCTTPGGYSSASTVITDVSNNLGFQFNHYTTGTSNGVAYSGYRQIYGYPTEAGEVSVTVTCIDQGERLTDEFTITVLENDEAPNASISFPFDFGDYSSSTSMDVFGNFSAPVGESIRSLEVKIKYKAGYSTVSDISGVTDTWRRSGISLDEVESISVTVTAENDYVAYDEVILNNGELYSTSIDDYISDIAVDEATGDIYVHSDGDYVSQIAIKKFNLDSGESEELSYTADTTYGTYVRSSIAIDTDNLYVSASSGITKINLSNGIETVLSDANAGSGVALDSTLDLIYSESDDLLYAVQYSNHTIVSIDPDTGDRAVVVVDTDEQPMSMAINESTGSIYYSRGVNITGDYILYEYDGSSSTQLTYGDSGAVSDLAYDESNNILYYVDGAGDLTSYDISANAQTTVVADLFALENLNGLTTPLIGLHYHSERNLLIAAGKDTDGTTNLLLAIDPESGNYAKLAEGN</sequence>
<keyword evidence="2" id="KW-1185">Reference proteome</keyword>
<comment type="caution">
    <text evidence="1">The sequence shown here is derived from an EMBL/GenBank/DDBJ whole genome shotgun (WGS) entry which is preliminary data.</text>
</comment>
<name>A0A5C8Z3L4_9GAMM</name>
<dbReference type="EMBL" id="VKAD01000002">
    <property type="protein sequence ID" value="TXR51904.1"/>
    <property type="molecule type" value="Genomic_DNA"/>
</dbReference>
<dbReference type="AlphaFoldDB" id="A0A5C8Z3L4"/>
<dbReference type="InterPro" id="IPR013783">
    <property type="entry name" value="Ig-like_fold"/>
</dbReference>
<evidence type="ECO:0000313" key="2">
    <source>
        <dbReference type="Proteomes" id="UP000321764"/>
    </source>
</evidence>
<dbReference type="PROSITE" id="PS51257">
    <property type="entry name" value="PROKAR_LIPOPROTEIN"/>
    <property type="match status" value="1"/>
</dbReference>
<dbReference type="Gene3D" id="2.60.40.10">
    <property type="entry name" value="Immunoglobulins"/>
    <property type="match status" value="1"/>
</dbReference>
<protein>
    <submittedName>
        <fullName evidence="1">Uncharacterized protein</fullName>
    </submittedName>
</protein>
<accession>A0A5C8Z3L4</accession>
<dbReference type="RefSeq" id="WP_147714501.1">
    <property type="nucleotide sequence ID" value="NZ_VKAD01000002.1"/>
</dbReference>
<proteinExistence type="predicted"/>
<evidence type="ECO:0000313" key="1">
    <source>
        <dbReference type="EMBL" id="TXR51904.1"/>
    </source>
</evidence>
<dbReference type="Gene3D" id="2.120.10.30">
    <property type="entry name" value="TolB, C-terminal domain"/>
    <property type="match status" value="1"/>
</dbReference>
<dbReference type="InterPro" id="IPR011042">
    <property type="entry name" value="6-blade_b-propeller_TolB-like"/>
</dbReference>
<organism evidence="1 2">
    <name type="scientific">Reinekea thalattae</name>
    <dbReference type="NCBI Taxonomy" id="2593301"/>
    <lineage>
        <taxon>Bacteria</taxon>
        <taxon>Pseudomonadati</taxon>
        <taxon>Pseudomonadota</taxon>
        <taxon>Gammaproteobacteria</taxon>
        <taxon>Oceanospirillales</taxon>
        <taxon>Saccharospirillaceae</taxon>
        <taxon>Reinekea</taxon>
    </lineage>
</organism>
<dbReference type="Proteomes" id="UP000321764">
    <property type="component" value="Unassembled WGS sequence"/>
</dbReference>
<dbReference type="SUPFAM" id="SSF63825">
    <property type="entry name" value="YWTD domain"/>
    <property type="match status" value="1"/>
</dbReference>